<gene>
    <name evidence="4" type="ORF">QR680_005562</name>
</gene>
<dbReference type="GO" id="GO:0007098">
    <property type="term" value="P:centrosome cycle"/>
    <property type="evidence" value="ECO:0007669"/>
    <property type="project" value="TreeGrafter"/>
</dbReference>
<evidence type="ECO:0000256" key="1">
    <source>
        <dbReference type="SAM" id="MobiDB-lite"/>
    </source>
</evidence>
<evidence type="ECO:0008006" key="6">
    <source>
        <dbReference type="Google" id="ProtNLM"/>
    </source>
</evidence>
<feature type="compositionally biased region" description="Low complexity" evidence="1">
    <location>
        <begin position="340"/>
        <end position="360"/>
    </location>
</feature>
<organism evidence="4 5">
    <name type="scientific">Steinernema hermaphroditum</name>
    <dbReference type="NCBI Taxonomy" id="289476"/>
    <lineage>
        <taxon>Eukaryota</taxon>
        <taxon>Metazoa</taxon>
        <taxon>Ecdysozoa</taxon>
        <taxon>Nematoda</taxon>
        <taxon>Chromadorea</taxon>
        <taxon>Rhabditida</taxon>
        <taxon>Tylenchina</taxon>
        <taxon>Panagrolaimomorpha</taxon>
        <taxon>Strongyloidoidea</taxon>
        <taxon>Steinernematidae</taxon>
        <taxon>Steinernema</taxon>
    </lineage>
</organism>
<accession>A0AA39HTW8</accession>
<protein>
    <recommendedName>
        <fullName evidence="6">PDZ domain-containing protein</fullName>
    </recommendedName>
</protein>
<dbReference type="PANTHER" id="PTHR14102">
    <property type="entry name" value="PAR-6-RELATED"/>
    <property type="match status" value="1"/>
</dbReference>
<dbReference type="SMART" id="SM00666">
    <property type="entry name" value="PB1"/>
    <property type="match status" value="1"/>
</dbReference>
<feature type="domain" description="PB1" evidence="3">
    <location>
        <begin position="29"/>
        <end position="116"/>
    </location>
</feature>
<dbReference type="SUPFAM" id="SSF50156">
    <property type="entry name" value="PDZ domain-like"/>
    <property type="match status" value="1"/>
</dbReference>
<reference evidence="4" key="1">
    <citation type="submission" date="2023-06" db="EMBL/GenBank/DDBJ databases">
        <title>Genomic analysis of the entomopathogenic nematode Steinernema hermaphroditum.</title>
        <authorList>
            <person name="Schwarz E.M."/>
            <person name="Heppert J.K."/>
            <person name="Baniya A."/>
            <person name="Schwartz H.T."/>
            <person name="Tan C.-H."/>
            <person name="Antoshechkin I."/>
            <person name="Sternberg P.W."/>
            <person name="Goodrich-Blair H."/>
            <person name="Dillman A.R."/>
        </authorList>
    </citation>
    <scope>NUCLEOTIDE SEQUENCE</scope>
    <source>
        <strain evidence="4">PS9179</strain>
        <tissue evidence="4">Whole animal</tissue>
    </source>
</reference>
<dbReference type="PANTHER" id="PTHR14102:SF11">
    <property type="entry name" value="LD29223P"/>
    <property type="match status" value="1"/>
</dbReference>
<evidence type="ECO:0000259" key="3">
    <source>
        <dbReference type="PROSITE" id="PS51745"/>
    </source>
</evidence>
<sequence length="451" mass="50378">MSGRPSNCALRGFKSNSEFDAAKGVQVVAIAVKSKFGVDYRRILLRLEPLEQTFDNFAAIIKELHEIVSGKAGIGDEFVLSYTSGDGDTLPISNDDNLRVCLHSPLALLRVTIQRRCESHEEQLGYGSSARTRKKSRVLISQPSDFRRVSSIVDADILPHQFRRVKLCKYYTNKPLGFYIKEGWAERITPWGIIPTPGIFISRLLENGLAASTNLLSKGDEILEVNGIDTTGKSIDQVTDMMHANAKNLILTVKPIIQTHLTLRIPPAYLAPPSYGSPDPYFNPLAPHPTGEVAYPYRIRNFDQSPNEMNRRMAKSVLIEVDPVYKPPGYRYHNERLRNSSQYSSGGDRSSSSKSTSDRYTPQDAPSDASQGRQYGSLCTASLVNGHKTSFETFSRNSTWRVSDRVNPASTRPPRSVFRNGDHHRRPYSVHFDSVEQSGRSAKPPSNITVF</sequence>
<dbReference type="CDD" id="cd06718">
    <property type="entry name" value="PDZ_Par6-like"/>
    <property type="match status" value="1"/>
</dbReference>
<dbReference type="Pfam" id="PF00595">
    <property type="entry name" value="PDZ"/>
    <property type="match status" value="1"/>
</dbReference>
<dbReference type="InterPro" id="IPR001478">
    <property type="entry name" value="PDZ"/>
</dbReference>
<dbReference type="Gene3D" id="3.10.20.90">
    <property type="entry name" value="Phosphatidylinositol 3-kinase Catalytic Subunit, Chain A, domain 1"/>
    <property type="match status" value="1"/>
</dbReference>
<dbReference type="Gene3D" id="2.30.42.10">
    <property type="match status" value="1"/>
</dbReference>
<feature type="domain" description="PDZ" evidence="2">
    <location>
        <begin position="164"/>
        <end position="253"/>
    </location>
</feature>
<feature type="region of interest" description="Disordered" evidence="1">
    <location>
        <begin position="329"/>
        <end position="374"/>
    </location>
</feature>
<name>A0AA39HTW8_9BILA</name>
<dbReference type="SMART" id="SM00228">
    <property type="entry name" value="PDZ"/>
    <property type="match status" value="1"/>
</dbReference>
<dbReference type="Pfam" id="PF00564">
    <property type="entry name" value="PB1"/>
    <property type="match status" value="1"/>
</dbReference>
<evidence type="ECO:0000313" key="5">
    <source>
        <dbReference type="Proteomes" id="UP001175271"/>
    </source>
</evidence>
<evidence type="ECO:0000313" key="4">
    <source>
        <dbReference type="EMBL" id="KAK0411251.1"/>
    </source>
</evidence>
<dbReference type="Proteomes" id="UP001175271">
    <property type="component" value="Unassembled WGS sequence"/>
</dbReference>
<comment type="caution">
    <text evidence="4">The sequence shown here is derived from an EMBL/GenBank/DDBJ whole genome shotgun (WGS) entry which is preliminary data.</text>
</comment>
<dbReference type="PROSITE" id="PS50106">
    <property type="entry name" value="PDZ"/>
    <property type="match status" value="1"/>
</dbReference>
<dbReference type="EMBL" id="JAUCMV010000003">
    <property type="protein sequence ID" value="KAK0411251.1"/>
    <property type="molecule type" value="Genomic_DNA"/>
</dbReference>
<dbReference type="InterPro" id="IPR051741">
    <property type="entry name" value="PAR6_homolog"/>
</dbReference>
<dbReference type="AlphaFoldDB" id="A0AA39HTW8"/>
<dbReference type="SUPFAM" id="SSF54277">
    <property type="entry name" value="CAD &amp; PB1 domains"/>
    <property type="match status" value="1"/>
</dbReference>
<dbReference type="InterPro" id="IPR053793">
    <property type="entry name" value="PB1-like"/>
</dbReference>
<keyword evidence="5" id="KW-1185">Reference proteome</keyword>
<dbReference type="InterPro" id="IPR000270">
    <property type="entry name" value="PB1_dom"/>
</dbReference>
<dbReference type="InterPro" id="IPR036034">
    <property type="entry name" value="PDZ_sf"/>
</dbReference>
<evidence type="ECO:0000259" key="2">
    <source>
        <dbReference type="PROSITE" id="PS50106"/>
    </source>
</evidence>
<dbReference type="PROSITE" id="PS51745">
    <property type="entry name" value="PB1"/>
    <property type="match status" value="1"/>
</dbReference>
<feature type="region of interest" description="Disordered" evidence="1">
    <location>
        <begin position="401"/>
        <end position="425"/>
    </location>
</feature>
<proteinExistence type="predicted"/>